<feature type="region of interest" description="Disordered" evidence="1">
    <location>
        <begin position="1"/>
        <end position="52"/>
    </location>
</feature>
<gene>
    <name evidence="2" type="ORF">JOB18_018911</name>
</gene>
<proteinExistence type="predicted"/>
<dbReference type="AlphaFoldDB" id="A0AAV6SLR2"/>
<name>A0AAV6SLR2_SOLSE</name>
<feature type="compositionally biased region" description="Acidic residues" evidence="1">
    <location>
        <begin position="16"/>
        <end position="31"/>
    </location>
</feature>
<accession>A0AAV6SLR2</accession>
<evidence type="ECO:0000313" key="3">
    <source>
        <dbReference type="Proteomes" id="UP000693946"/>
    </source>
</evidence>
<organism evidence="2 3">
    <name type="scientific">Solea senegalensis</name>
    <name type="common">Senegalese sole</name>
    <dbReference type="NCBI Taxonomy" id="28829"/>
    <lineage>
        <taxon>Eukaryota</taxon>
        <taxon>Metazoa</taxon>
        <taxon>Chordata</taxon>
        <taxon>Craniata</taxon>
        <taxon>Vertebrata</taxon>
        <taxon>Euteleostomi</taxon>
        <taxon>Actinopterygii</taxon>
        <taxon>Neopterygii</taxon>
        <taxon>Teleostei</taxon>
        <taxon>Neoteleostei</taxon>
        <taxon>Acanthomorphata</taxon>
        <taxon>Carangaria</taxon>
        <taxon>Pleuronectiformes</taxon>
        <taxon>Pleuronectoidei</taxon>
        <taxon>Soleidae</taxon>
        <taxon>Solea</taxon>
    </lineage>
</organism>
<feature type="compositionally biased region" description="Basic and acidic residues" evidence="1">
    <location>
        <begin position="32"/>
        <end position="52"/>
    </location>
</feature>
<evidence type="ECO:0000313" key="2">
    <source>
        <dbReference type="EMBL" id="KAG7517895.1"/>
    </source>
</evidence>
<sequence>MASIAVRRGRKRKAEVEEEEKPYVKEEEDDDNRGHGEEAHDGQRVVIEHCKS</sequence>
<reference evidence="2 3" key="1">
    <citation type="journal article" date="2021" name="Sci. Rep.">
        <title>Chromosome anchoring in Senegalese sole (Solea senegalensis) reveals sex-associated markers and genome rearrangements in flatfish.</title>
        <authorList>
            <person name="Guerrero-Cozar I."/>
            <person name="Gomez-Garrido J."/>
            <person name="Berbel C."/>
            <person name="Martinez-Blanch J.F."/>
            <person name="Alioto T."/>
            <person name="Claros M.G."/>
            <person name="Gagnaire P.A."/>
            <person name="Manchado M."/>
        </authorList>
    </citation>
    <scope>NUCLEOTIDE SEQUENCE [LARGE SCALE GENOMIC DNA]</scope>
    <source>
        <strain evidence="2">Sse05_10M</strain>
    </source>
</reference>
<dbReference type="EMBL" id="JAGKHQ010000004">
    <property type="protein sequence ID" value="KAG7517895.1"/>
    <property type="molecule type" value="Genomic_DNA"/>
</dbReference>
<comment type="caution">
    <text evidence="2">The sequence shown here is derived from an EMBL/GenBank/DDBJ whole genome shotgun (WGS) entry which is preliminary data.</text>
</comment>
<evidence type="ECO:0000256" key="1">
    <source>
        <dbReference type="SAM" id="MobiDB-lite"/>
    </source>
</evidence>
<protein>
    <submittedName>
        <fullName evidence="2">Uncharacterized protein</fullName>
    </submittedName>
</protein>
<dbReference type="Proteomes" id="UP000693946">
    <property type="component" value="Linkage Group LG12"/>
</dbReference>
<keyword evidence="3" id="KW-1185">Reference proteome</keyword>